<sequence length="243" mass="26600">MARRSTPLLRRLLAPSPSLPTPLADAVSRRTVTYMPRPGDGAPRGVTLIPGDGIGPLVTGAVRQVMEAMHAPVYFETYEVHGDMPTVPAEVIESIRRNKVCLKGGLATPVGGGVSSLNVQLRKELDLYAALVNCFNLPGLPTRHDNVDIVVIRENSEGEYSGLEHEVVPGVVESLKLRNQCVSAFVMEKPAAFLSVHLLCVQQADLPAVNMRFRYWCHWIVDSDTAFHGDLLKCSPKSSERHL</sequence>
<dbReference type="PANTHER" id="PTHR11835">
    <property type="entry name" value="DECARBOXYLATING DEHYDROGENASES-ISOCITRATE, ISOPROPYLMALATE, TARTRATE"/>
    <property type="match status" value="1"/>
</dbReference>
<accession>A0A3L6F3L9</accession>
<reference evidence="4" key="1">
    <citation type="submission" date="2015-12" db="EMBL/GenBank/DDBJ databases">
        <title>Update maize B73 reference genome by single molecule sequencing technologies.</title>
        <authorList>
            <consortium name="Maize Genome Sequencing Project"/>
            <person name="Ware D."/>
        </authorList>
    </citation>
    <scope>NUCLEOTIDE SEQUENCE</scope>
    <source>
        <tissue evidence="4">Seedling</tissue>
    </source>
</reference>
<dbReference type="STRING" id="4577.A0A1D6Q462"/>
<dbReference type="SUPFAM" id="SSF53659">
    <property type="entry name" value="Isocitrate/Isopropylmalate dehydrogenase-like"/>
    <property type="match status" value="1"/>
</dbReference>
<dbReference type="EMBL" id="CM000780">
    <property type="protein sequence ID" value="AQK53344.1"/>
    <property type="molecule type" value="Genomic_DNA"/>
</dbReference>
<evidence type="ECO:0000256" key="2">
    <source>
        <dbReference type="ARBA" id="ARBA00022532"/>
    </source>
</evidence>
<accession>A0A1D6Q462</accession>
<dbReference type="GO" id="GO:0006099">
    <property type="term" value="P:tricarboxylic acid cycle"/>
    <property type="evidence" value="ECO:0007669"/>
    <property type="project" value="UniProtKB-KW"/>
</dbReference>
<evidence type="ECO:0000313" key="4">
    <source>
        <dbReference type="EMBL" id="AQK53344.1"/>
    </source>
</evidence>
<organism evidence="4">
    <name type="scientific">Zea mays</name>
    <name type="common">Maize</name>
    <dbReference type="NCBI Taxonomy" id="4577"/>
    <lineage>
        <taxon>Eukaryota</taxon>
        <taxon>Viridiplantae</taxon>
        <taxon>Streptophyta</taxon>
        <taxon>Embryophyta</taxon>
        <taxon>Tracheophyta</taxon>
        <taxon>Spermatophyta</taxon>
        <taxon>Magnoliopsida</taxon>
        <taxon>Liliopsida</taxon>
        <taxon>Poales</taxon>
        <taxon>Poaceae</taxon>
        <taxon>PACMAD clade</taxon>
        <taxon>Panicoideae</taxon>
        <taxon>Andropogonodae</taxon>
        <taxon>Andropogoneae</taxon>
        <taxon>Tripsacinae</taxon>
        <taxon>Zea</taxon>
    </lineage>
</organism>
<protein>
    <submittedName>
        <fullName evidence="4">Isocitrate dehydrogenase [NAD] regulatory subunit 3 mitochondrial</fullName>
    </submittedName>
</protein>
<dbReference type="AlphaFoldDB" id="A0A1D6Q462"/>
<comment type="similarity">
    <text evidence="1">Belongs to the isocitrate and isopropylmalate dehydrogenases family.</text>
</comment>
<name>A0A1D6Q462_MAIZE</name>
<proteinExistence type="inferred from homology"/>
<dbReference type="Gene3D" id="3.40.718.10">
    <property type="entry name" value="Isopropylmalate Dehydrogenase"/>
    <property type="match status" value="1"/>
</dbReference>
<dbReference type="OMA" id="CHWIVDS"/>
<evidence type="ECO:0000256" key="1">
    <source>
        <dbReference type="ARBA" id="ARBA00007769"/>
    </source>
</evidence>
<dbReference type="PANTHER" id="PTHR11835:SF42">
    <property type="entry name" value="ISOCITRATE DEHYDROGENASE [NAD] SUBUNIT BETA, MITOCHONDRIAL"/>
    <property type="match status" value="1"/>
</dbReference>
<feature type="domain" description="Isopropylmalate dehydrogenase-like" evidence="3">
    <location>
        <begin position="45"/>
        <end position="232"/>
    </location>
</feature>
<dbReference type="SMART" id="SM01329">
    <property type="entry name" value="Iso_dh"/>
    <property type="match status" value="1"/>
</dbReference>
<gene>
    <name evidence="4" type="ORF">ZEAMMB73_Zm00001d050967</name>
</gene>
<dbReference type="ExpressionAtlas" id="A0A1D6Q462">
    <property type="expression patterns" value="baseline and differential"/>
</dbReference>
<dbReference type="SMR" id="A0A1D6Q462"/>
<dbReference type="Pfam" id="PF00180">
    <property type="entry name" value="Iso_dh"/>
    <property type="match status" value="1"/>
</dbReference>
<dbReference type="InParanoid" id="A0A1D6Q462"/>
<keyword evidence="2" id="KW-0816">Tricarboxylic acid cycle</keyword>
<evidence type="ECO:0000259" key="3">
    <source>
        <dbReference type="SMART" id="SM01329"/>
    </source>
</evidence>
<dbReference type="InterPro" id="IPR024084">
    <property type="entry name" value="IsoPropMal-DH-like_dom"/>
</dbReference>